<protein>
    <submittedName>
        <fullName evidence="1">Uncharacterized protein</fullName>
    </submittedName>
</protein>
<dbReference type="EMBL" id="FNYH01000008">
    <property type="protein sequence ID" value="SEI71561.1"/>
    <property type="molecule type" value="Genomic_DNA"/>
</dbReference>
<dbReference type="STRING" id="64971.SAMN05421831_10868"/>
<evidence type="ECO:0000313" key="2">
    <source>
        <dbReference type="Proteomes" id="UP000242999"/>
    </source>
</evidence>
<sequence>MKSCHAEHAHHVVETFRNKISASADQHIGAKHLEELELLIESAISSAVMSALEEAAKKADTLAADLRKFEQHQA</sequence>
<evidence type="ECO:0000313" key="1">
    <source>
        <dbReference type="EMBL" id="SEI71561.1"/>
    </source>
</evidence>
<dbReference type="RefSeq" id="WP_093310179.1">
    <property type="nucleotide sequence ID" value="NZ_FNYH01000008.1"/>
</dbReference>
<name>A0A1H6SUX4_9GAMM</name>
<gene>
    <name evidence="1" type="ORF">SAMN05421831_10868</name>
</gene>
<accession>A0A1H6SUX4</accession>
<keyword evidence="2" id="KW-1185">Reference proteome</keyword>
<organism evidence="1 2">
    <name type="scientific">Allopseudospirillum japonicum</name>
    <dbReference type="NCBI Taxonomy" id="64971"/>
    <lineage>
        <taxon>Bacteria</taxon>
        <taxon>Pseudomonadati</taxon>
        <taxon>Pseudomonadota</taxon>
        <taxon>Gammaproteobacteria</taxon>
        <taxon>Oceanospirillales</taxon>
        <taxon>Oceanospirillaceae</taxon>
        <taxon>Allopseudospirillum</taxon>
    </lineage>
</organism>
<dbReference type="Proteomes" id="UP000242999">
    <property type="component" value="Unassembled WGS sequence"/>
</dbReference>
<dbReference type="AlphaFoldDB" id="A0A1H6SUX4"/>
<proteinExistence type="predicted"/>
<reference evidence="2" key="1">
    <citation type="submission" date="2016-10" db="EMBL/GenBank/DDBJ databases">
        <authorList>
            <person name="Varghese N."/>
            <person name="Submissions S."/>
        </authorList>
    </citation>
    <scope>NUCLEOTIDE SEQUENCE [LARGE SCALE GENOMIC DNA]</scope>
    <source>
        <strain evidence="2">DSM 7165</strain>
    </source>
</reference>